<gene>
    <name evidence="1" type="primary">rmuC</name>
    <name evidence="1" type="ORF">OXU80_19365</name>
</gene>
<sequence length="387" mass="41814">MTRDDLLALLAEPLVHLGPLPVPGWAAGLALLLATAVLLRRRPRAGGAASGAELDAALARLDAILASQAETNGRVHAMAEHLGARQSDLARAVSERLDGMTARVGQTLRDSAGQTGASLSVLAERLAVIDRAQSEIRDLAGEMVRLQDILSDKQARGAFGEGRMRSIVADALPASAYAFNAPLPNGKRPDCLVSMGREVPPLAIDAKFPLEAFLAFREADTEDARTLAARRVARDMEVHARAISEKYLLPGRTQEVALMFVPSESVFADLHEHFPDALERAQRLRVLVVSPSLLLLALQLARSICKDARMREEAHRIQREVALIAEDVERLAGRVTGLQTHFGQALRDIEAIVVSAEKLRRRGIRVAEIDVGEAPVAPIERGFAPAE</sequence>
<reference evidence="1" key="1">
    <citation type="submission" date="2022-11" db="EMBL/GenBank/DDBJ databases">
        <title>beta-Carotene-producing bacterium, Jeongeuplla avenae sp. nov., alleviates the salt stress of Arabidopsis seedlings.</title>
        <authorList>
            <person name="Jiang L."/>
            <person name="Lee J."/>
        </authorList>
    </citation>
    <scope>NUCLEOTIDE SEQUENCE</scope>
    <source>
        <strain evidence="1">DY_R2A_6</strain>
    </source>
</reference>
<accession>A0ACD4NJS0</accession>
<dbReference type="Proteomes" id="UP001163223">
    <property type="component" value="Chromosome"/>
</dbReference>
<organism evidence="1 2">
    <name type="scientific">Antarcticirhabdus aurantiaca</name>
    <dbReference type="NCBI Taxonomy" id="2606717"/>
    <lineage>
        <taxon>Bacteria</taxon>
        <taxon>Pseudomonadati</taxon>
        <taxon>Pseudomonadota</taxon>
        <taxon>Alphaproteobacteria</taxon>
        <taxon>Hyphomicrobiales</taxon>
        <taxon>Aurantimonadaceae</taxon>
        <taxon>Antarcticirhabdus</taxon>
    </lineage>
</organism>
<protein>
    <submittedName>
        <fullName evidence="1">DNA recombination protein RmuC</fullName>
    </submittedName>
</protein>
<proteinExistence type="predicted"/>
<evidence type="ECO:0000313" key="1">
    <source>
        <dbReference type="EMBL" id="WAJ27006.1"/>
    </source>
</evidence>
<dbReference type="EMBL" id="CP113520">
    <property type="protein sequence ID" value="WAJ27006.1"/>
    <property type="molecule type" value="Genomic_DNA"/>
</dbReference>
<keyword evidence="2" id="KW-1185">Reference proteome</keyword>
<name>A0ACD4NJS0_9HYPH</name>
<evidence type="ECO:0000313" key="2">
    <source>
        <dbReference type="Proteomes" id="UP001163223"/>
    </source>
</evidence>